<dbReference type="AlphaFoldDB" id="A0A919NHZ7"/>
<dbReference type="Gene3D" id="3.40.50.1820">
    <property type="entry name" value="alpha/beta hydrolase"/>
    <property type="match status" value="1"/>
</dbReference>
<organism evidence="2 3">
    <name type="scientific">Paractinoplanes tereljensis</name>
    <dbReference type="NCBI Taxonomy" id="571912"/>
    <lineage>
        <taxon>Bacteria</taxon>
        <taxon>Bacillati</taxon>
        <taxon>Actinomycetota</taxon>
        <taxon>Actinomycetes</taxon>
        <taxon>Micromonosporales</taxon>
        <taxon>Micromonosporaceae</taxon>
        <taxon>Paractinoplanes</taxon>
    </lineage>
</organism>
<comment type="caution">
    <text evidence="2">The sequence shown here is derived from an EMBL/GenBank/DDBJ whole genome shotgun (WGS) entry which is preliminary data.</text>
</comment>
<dbReference type="InterPro" id="IPR050266">
    <property type="entry name" value="AB_hydrolase_sf"/>
</dbReference>
<dbReference type="Pfam" id="PF12697">
    <property type="entry name" value="Abhydrolase_6"/>
    <property type="match status" value="1"/>
</dbReference>
<evidence type="ECO:0000313" key="2">
    <source>
        <dbReference type="EMBL" id="GIF18419.1"/>
    </source>
</evidence>
<gene>
    <name evidence="2" type="ORF">Ate02nite_11490</name>
</gene>
<evidence type="ECO:0000313" key="3">
    <source>
        <dbReference type="Proteomes" id="UP000623608"/>
    </source>
</evidence>
<dbReference type="PANTHER" id="PTHR43798">
    <property type="entry name" value="MONOACYLGLYCEROL LIPASE"/>
    <property type="match status" value="1"/>
</dbReference>
<proteinExistence type="predicted"/>
<dbReference type="GO" id="GO:0003824">
    <property type="term" value="F:catalytic activity"/>
    <property type="evidence" value="ECO:0007669"/>
    <property type="project" value="UniProtKB-ARBA"/>
</dbReference>
<dbReference type="InterPro" id="IPR000073">
    <property type="entry name" value="AB_hydrolase_1"/>
</dbReference>
<dbReference type="RefSeq" id="WP_239147150.1">
    <property type="nucleotide sequence ID" value="NZ_BOMY01000008.1"/>
</dbReference>
<feature type="domain" description="AB hydrolase-1" evidence="1">
    <location>
        <begin position="172"/>
        <end position="433"/>
    </location>
</feature>
<dbReference type="InterPro" id="IPR029058">
    <property type="entry name" value="AB_hydrolase_fold"/>
</dbReference>
<dbReference type="EMBL" id="BOMY01000008">
    <property type="protein sequence ID" value="GIF18419.1"/>
    <property type="molecule type" value="Genomic_DNA"/>
</dbReference>
<evidence type="ECO:0000259" key="1">
    <source>
        <dbReference type="Pfam" id="PF12697"/>
    </source>
</evidence>
<name>A0A919NHZ7_9ACTN</name>
<dbReference type="SUPFAM" id="SSF53474">
    <property type="entry name" value="alpha/beta-Hydrolases"/>
    <property type="match status" value="1"/>
</dbReference>
<sequence length="446" mass="48394">MDLVEQIVRLMDVRLLDPLEVLLEGDDAVDALRDLVRLRARRWADTMRHGSDSEAVLAAARLIATLYPSDRAFDPPPDWWATPLGQAVAVRAGHPWADSVSYATAGAMLGITRQGVHDLVRRGRLPRHPDGGVPSAAIRDRLRGEPMINDRLIDAGDLPIATRDFGGDQPPLLLLHGAGGNLAQLTTLARALRPHHRVITVDLRGHGRSGDGTWSWDAALGDLAAVCVQMELDRPAVVGHSLGGMLAALWGQRHPEAPGVVSLDGNPPPTRPEHLPGLDPAKATAELARLHAIFDQMEALGGRVIPADQLPDLVESQQAAARDMGANEKVWIEGFRRNLVHADGETSTRPSAAVTSQLRKLMNELDLGPVYAATTCPELLVLPTRDLPEQEPFAELYAAHRRYLVEQASQAGHPRYLELADASHAMVIEQPMVLAGLITDFLTANR</sequence>
<reference evidence="2" key="1">
    <citation type="submission" date="2021-01" db="EMBL/GenBank/DDBJ databases">
        <title>Whole genome shotgun sequence of Actinoplanes tereljensis NBRC 105297.</title>
        <authorList>
            <person name="Komaki H."/>
            <person name="Tamura T."/>
        </authorList>
    </citation>
    <scope>NUCLEOTIDE SEQUENCE</scope>
    <source>
        <strain evidence="2">NBRC 105297</strain>
    </source>
</reference>
<dbReference type="Proteomes" id="UP000623608">
    <property type="component" value="Unassembled WGS sequence"/>
</dbReference>
<keyword evidence="3" id="KW-1185">Reference proteome</keyword>
<accession>A0A919NHZ7</accession>
<protein>
    <recommendedName>
        <fullName evidence="1">AB hydrolase-1 domain-containing protein</fullName>
    </recommendedName>
</protein>